<keyword evidence="3" id="KW-1185">Reference proteome</keyword>
<dbReference type="OrthoDB" id="3157656at2759"/>
<reference evidence="2 3" key="1">
    <citation type="journal article" date="2011" name="PLoS Pathog.">
        <title>Endophytic Life Strategies Decoded by Genome and Transcriptome Analyses of the Mutualistic Root Symbiont Piriformospora indica.</title>
        <authorList>
            <person name="Zuccaro A."/>
            <person name="Lahrmann U."/>
            <person name="Guldener U."/>
            <person name="Langen G."/>
            <person name="Pfiffi S."/>
            <person name="Biedenkopf D."/>
            <person name="Wong P."/>
            <person name="Samans B."/>
            <person name="Grimm C."/>
            <person name="Basiewicz M."/>
            <person name="Murat C."/>
            <person name="Martin F."/>
            <person name="Kogel K.H."/>
        </authorList>
    </citation>
    <scope>NUCLEOTIDE SEQUENCE [LARGE SCALE GENOMIC DNA]</scope>
    <source>
        <strain evidence="2 3">DSM 11827</strain>
    </source>
</reference>
<accession>G4TDW4</accession>
<feature type="region of interest" description="Disordered" evidence="1">
    <location>
        <begin position="148"/>
        <end position="184"/>
    </location>
</feature>
<protein>
    <submittedName>
        <fullName evidence="2">Uncharacterized protein</fullName>
    </submittedName>
</protein>
<evidence type="ECO:0000313" key="2">
    <source>
        <dbReference type="EMBL" id="CCA69502.1"/>
    </source>
</evidence>
<evidence type="ECO:0000313" key="3">
    <source>
        <dbReference type="Proteomes" id="UP000007148"/>
    </source>
</evidence>
<organism evidence="2 3">
    <name type="scientific">Serendipita indica (strain DSM 11827)</name>
    <name type="common">Root endophyte fungus</name>
    <name type="synonym">Piriformospora indica</name>
    <dbReference type="NCBI Taxonomy" id="1109443"/>
    <lineage>
        <taxon>Eukaryota</taxon>
        <taxon>Fungi</taxon>
        <taxon>Dikarya</taxon>
        <taxon>Basidiomycota</taxon>
        <taxon>Agaricomycotina</taxon>
        <taxon>Agaricomycetes</taxon>
        <taxon>Sebacinales</taxon>
        <taxon>Serendipitaceae</taxon>
        <taxon>Serendipita</taxon>
    </lineage>
</organism>
<feature type="region of interest" description="Disordered" evidence="1">
    <location>
        <begin position="198"/>
        <end position="217"/>
    </location>
</feature>
<feature type="region of interest" description="Disordered" evidence="1">
    <location>
        <begin position="71"/>
        <end position="93"/>
    </location>
</feature>
<dbReference type="EMBL" id="CAFZ01000056">
    <property type="protein sequence ID" value="CCA69502.1"/>
    <property type="molecule type" value="Genomic_DNA"/>
</dbReference>
<comment type="caution">
    <text evidence="2">The sequence shown here is derived from an EMBL/GenBank/DDBJ whole genome shotgun (WGS) entry which is preliminary data.</text>
</comment>
<sequence>MAHFTPIPSRTRAEMRQIVTIQDENEVSVAELLQQLRARFDEDDIQARILHYPDSTIDEYYVEEEAEDVAMEPVVPKNNPPRRIPPTPARPDHDTLAKLLEVSSDDDSNDESYEDTTADSQLAEWLASFTNATKSDQLKRLHMYPKTPPKLLQDDIPSAFDPTDKAQKTTPLPHYQVGRPGHTPWMKRRVDFRHRAVSDPCTSSSEPSVPHRRSISAQVGRTVEHGPKFTISKDNETNSSLTTRNLQPPFFPPFDFELEPTVSPQATSNLYEAISSPITPRTPSLATPIDSQNSFADEWSSPLKMQPQDAPGYHVRFSQLAHFNSPTKGLDLSIANSLADISNIHAYNAALKHASKSPAMIRRWQHMLNELAERFPLTSHIPDLSQLLLEDNEMHKSPISSSTPIAARTDATSYESLSDEQQPSFEDQRFNLTEVLTARKTLADTILDREYASYLRKSIEFKRDEVRVLGELMRQRQKTIERLEEILKRRAMDILSS</sequence>
<evidence type="ECO:0000256" key="1">
    <source>
        <dbReference type="SAM" id="MobiDB-lite"/>
    </source>
</evidence>
<dbReference type="AlphaFoldDB" id="G4TDW4"/>
<proteinExistence type="predicted"/>
<feature type="compositionally biased region" description="Pro residues" evidence="1">
    <location>
        <begin position="78"/>
        <end position="89"/>
    </location>
</feature>
<name>G4TDW4_SERID</name>
<dbReference type="Proteomes" id="UP000007148">
    <property type="component" value="Unassembled WGS sequence"/>
</dbReference>
<dbReference type="InParanoid" id="G4TDW4"/>
<gene>
    <name evidence="2" type="ORF">PIIN_03402</name>
</gene>
<dbReference type="HOGENOM" id="CLU_565204_0_0_1"/>